<gene>
    <name evidence="8" type="primary">CSN1_0</name>
    <name evidence="8" type="ORF">CK203_032866</name>
</gene>
<evidence type="ECO:0000313" key="8">
    <source>
        <dbReference type="EMBL" id="RVW85183.1"/>
    </source>
</evidence>
<organism evidence="8 9">
    <name type="scientific">Vitis vinifera</name>
    <name type="common">Grape</name>
    <dbReference type="NCBI Taxonomy" id="29760"/>
    <lineage>
        <taxon>Eukaryota</taxon>
        <taxon>Viridiplantae</taxon>
        <taxon>Streptophyta</taxon>
        <taxon>Embryophyta</taxon>
        <taxon>Tracheophyta</taxon>
        <taxon>Spermatophyta</taxon>
        <taxon>Magnoliopsida</taxon>
        <taxon>eudicotyledons</taxon>
        <taxon>Gunneridae</taxon>
        <taxon>Pentapetalae</taxon>
        <taxon>rosids</taxon>
        <taxon>Vitales</taxon>
        <taxon>Vitaceae</taxon>
        <taxon>Viteae</taxon>
        <taxon>Vitis</taxon>
    </lineage>
</organism>
<proteinExistence type="predicted"/>
<reference evidence="8 9" key="1">
    <citation type="journal article" date="2018" name="PLoS Genet.">
        <title>Population sequencing reveals clonal diversity and ancestral inbreeding in the grapevine cultivar Chardonnay.</title>
        <authorList>
            <person name="Roach M.J."/>
            <person name="Johnson D.L."/>
            <person name="Bohlmann J."/>
            <person name="van Vuuren H.J."/>
            <person name="Jones S.J."/>
            <person name="Pretorius I.S."/>
            <person name="Schmidt S.A."/>
            <person name="Borneman A.R."/>
        </authorList>
    </citation>
    <scope>NUCLEOTIDE SEQUENCE [LARGE SCALE GENOMIC DNA]</scope>
    <source>
        <strain evidence="9">cv. Chardonnay</strain>
        <tissue evidence="8">Leaf</tissue>
    </source>
</reference>
<dbReference type="PANTHER" id="PTHR14145">
    <property type="entry name" value="26S PROTESOME SUBUNIT 6"/>
    <property type="match status" value="1"/>
</dbReference>
<dbReference type="OrthoDB" id="422427at2759"/>
<dbReference type="GO" id="GO:0005737">
    <property type="term" value="C:cytoplasm"/>
    <property type="evidence" value="ECO:0007669"/>
    <property type="project" value="UniProtKB-SubCell"/>
</dbReference>
<evidence type="ECO:0000256" key="4">
    <source>
        <dbReference type="ARBA" id="ARBA00022790"/>
    </source>
</evidence>
<comment type="caution">
    <text evidence="8">The sequence shown here is derived from an EMBL/GenBank/DDBJ whole genome shotgun (WGS) entry which is preliminary data.</text>
</comment>
<dbReference type="InterPro" id="IPR019585">
    <property type="entry name" value="Rpn7/CSN1"/>
</dbReference>
<dbReference type="Proteomes" id="UP000288805">
    <property type="component" value="Unassembled WGS sequence"/>
</dbReference>
<accession>A0A438HL32</accession>
<evidence type="ECO:0000256" key="2">
    <source>
        <dbReference type="ARBA" id="ARBA00004496"/>
    </source>
</evidence>
<dbReference type="EMBL" id="QGNW01000207">
    <property type="protein sequence ID" value="RVW85183.1"/>
    <property type="molecule type" value="Genomic_DNA"/>
</dbReference>
<evidence type="ECO:0000256" key="6">
    <source>
        <dbReference type="SAM" id="Coils"/>
    </source>
</evidence>
<evidence type="ECO:0000313" key="9">
    <source>
        <dbReference type="Proteomes" id="UP000288805"/>
    </source>
</evidence>
<feature type="coiled-coil region" evidence="6">
    <location>
        <begin position="112"/>
        <end position="139"/>
    </location>
</feature>
<protein>
    <submittedName>
        <fullName evidence="8">COP9 signalosome complex subunit 1</fullName>
    </submittedName>
</protein>
<feature type="domain" description="26S proteasome regulatory subunit Rpn7 N-terminal" evidence="7">
    <location>
        <begin position="104"/>
        <end position="236"/>
    </location>
</feature>
<name>A0A438HL32_VITVI</name>
<dbReference type="GO" id="GO:0008180">
    <property type="term" value="C:COP9 signalosome"/>
    <property type="evidence" value="ECO:0007669"/>
    <property type="project" value="UniProtKB-KW"/>
</dbReference>
<evidence type="ECO:0000256" key="5">
    <source>
        <dbReference type="ARBA" id="ARBA00023242"/>
    </source>
</evidence>
<keyword evidence="3" id="KW-0963">Cytoplasm</keyword>
<evidence type="ECO:0000259" key="7">
    <source>
        <dbReference type="Pfam" id="PF10602"/>
    </source>
</evidence>
<keyword evidence="4" id="KW-0736">Signalosome</keyword>
<sequence>MEGEEESSAGAMIDEIYSNGGDAKRNRPIISGEALDIEAYASLYSGRTKITRLLFIADRCENRQMQMEAYRMAYDEIKKGENTQLYREVVQKIDGRLGPQYGLDLVWTESVERRADQRKEKLENELNAYRTNLIKESIRMGYNDFGDFYYAHGLLADAFKNYVRTRDYCTTSKHIIHMCLNAILVSIEMGQFTHVTSYVSKAEQTPEALDPVTVAKLRCAAGLAHLEAKKYKLAARKPPIVKKLTLGGIQAFQMIATGKFEEPPSSKTLYRALTKKNSALLPYPHQSILIIATHPPPLQSQEKPFDYIHLPIIEPSREVKSLSLLEKRRAQQPPLEEDPPPKPLWKWLEQKKSQLPLITHRESHFASKKSPIPYGFPNANIIPISHFAVFPPTILFPVFFTDDFLPKSPPIHCLTPTPLAQQCFIEGQQVPHPQPSLAFTKTDYSPSNQVGFLLQGPSSLEKIPLDLL</sequence>
<keyword evidence="6" id="KW-0175">Coiled coil</keyword>
<dbReference type="PANTHER" id="PTHR14145:SF2">
    <property type="entry name" value="COP9 SIGNALOSOME COMPLEX SUBUNIT 1"/>
    <property type="match status" value="1"/>
</dbReference>
<evidence type="ECO:0000256" key="3">
    <source>
        <dbReference type="ARBA" id="ARBA00022490"/>
    </source>
</evidence>
<evidence type="ECO:0000256" key="1">
    <source>
        <dbReference type="ARBA" id="ARBA00004123"/>
    </source>
</evidence>
<keyword evidence="5" id="KW-0539">Nucleus</keyword>
<comment type="subcellular location">
    <subcellularLocation>
        <location evidence="2">Cytoplasm</location>
    </subcellularLocation>
    <subcellularLocation>
        <location evidence="1">Nucleus</location>
    </subcellularLocation>
</comment>
<dbReference type="Gene3D" id="1.25.40.570">
    <property type="match status" value="1"/>
</dbReference>
<dbReference type="Pfam" id="PF10602">
    <property type="entry name" value="RPN7"/>
    <property type="match status" value="1"/>
</dbReference>
<dbReference type="AlphaFoldDB" id="A0A438HL32"/>
<dbReference type="InterPro" id="IPR045135">
    <property type="entry name" value="Rpn7_N"/>
</dbReference>